<keyword evidence="1" id="KW-0472">Membrane</keyword>
<dbReference type="Gene3D" id="1.25.40.10">
    <property type="entry name" value="Tetratricopeptide repeat domain"/>
    <property type="match status" value="1"/>
</dbReference>
<comment type="caution">
    <text evidence="2">The sequence shown here is derived from an EMBL/GenBank/DDBJ whole genome shotgun (WGS) entry which is preliminary data.</text>
</comment>
<dbReference type="RefSeq" id="WP_184310531.1">
    <property type="nucleotide sequence ID" value="NZ_JACHEN010000011.1"/>
</dbReference>
<keyword evidence="1" id="KW-0812">Transmembrane</keyword>
<protein>
    <submittedName>
        <fullName evidence="2">Tetratricopeptide (TPR) repeat protein</fullName>
    </submittedName>
</protein>
<dbReference type="AlphaFoldDB" id="A0A841KUW8"/>
<dbReference type="InterPro" id="IPR011990">
    <property type="entry name" value="TPR-like_helical_dom_sf"/>
</dbReference>
<name>A0A841KUW8_9FIRM</name>
<dbReference type="EMBL" id="JACHEN010000011">
    <property type="protein sequence ID" value="MBB6215988.1"/>
    <property type="molecule type" value="Genomic_DNA"/>
</dbReference>
<feature type="transmembrane region" description="Helical" evidence="1">
    <location>
        <begin position="36"/>
        <end position="62"/>
    </location>
</feature>
<dbReference type="Proteomes" id="UP000579281">
    <property type="component" value="Unassembled WGS sequence"/>
</dbReference>
<dbReference type="SUPFAM" id="SSF48452">
    <property type="entry name" value="TPR-like"/>
    <property type="match status" value="1"/>
</dbReference>
<reference evidence="2 3" key="1">
    <citation type="submission" date="2020-08" db="EMBL/GenBank/DDBJ databases">
        <title>Genomic Encyclopedia of Type Strains, Phase IV (KMG-IV): sequencing the most valuable type-strain genomes for metagenomic binning, comparative biology and taxonomic classification.</title>
        <authorList>
            <person name="Goeker M."/>
        </authorList>
    </citation>
    <scope>NUCLEOTIDE SEQUENCE [LARGE SCALE GENOMIC DNA]</scope>
    <source>
        <strain evidence="2 3">DSM 103526</strain>
    </source>
</reference>
<keyword evidence="3" id="KW-1185">Reference proteome</keyword>
<gene>
    <name evidence="2" type="ORF">HNQ80_002079</name>
</gene>
<keyword evidence="1" id="KW-1133">Transmembrane helix</keyword>
<evidence type="ECO:0000313" key="3">
    <source>
        <dbReference type="Proteomes" id="UP000579281"/>
    </source>
</evidence>
<proteinExistence type="predicted"/>
<evidence type="ECO:0000313" key="2">
    <source>
        <dbReference type="EMBL" id="MBB6215988.1"/>
    </source>
</evidence>
<organism evidence="2 3">
    <name type="scientific">Anaerosolibacter carboniphilus</name>
    <dbReference type="NCBI Taxonomy" id="1417629"/>
    <lineage>
        <taxon>Bacteria</taxon>
        <taxon>Bacillati</taxon>
        <taxon>Bacillota</taxon>
        <taxon>Clostridia</taxon>
        <taxon>Peptostreptococcales</taxon>
        <taxon>Thermotaleaceae</taxon>
        <taxon>Anaerosolibacter</taxon>
    </lineage>
</organism>
<evidence type="ECO:0000256" key="1">
    <source>
        <dbReference type="SAM" id="Phobius"/>
    </source>
</evidence>
<accession>A0A841KUW8</accession>
<sequence length="354" mass="41068">MTGILITTLAFVIFPVLLPPPSDVVTDAIYGFGYSSIFIALSLYWVGGIIFIISLSCLNGIFRINSKEDDKFSKIKTKKQYELAKKRESKKDRIPEHKPNKVLKYTAILISLALALKVSLSLVDDSTSEALACISDMFSSSNSQLVYSELSGYAMSITPAPRNGYPYIDTHQEPDGRVHFQRNDIDKIQEYGKYKMYFYPHSRLCVKFEELDFTKGLNLYRNEKYKESLIIFDREIEQNPSEQIPYIAKAASLIKLERYEEALEWLDKAEEIDENWVEIYKLKCYPLLGLGKIEEAHSTIERLIRINEYSKLRPYIFSSPDIEWSMREFREFADMIKDVTIREEVINMLESIKI</sequence>